<keyword evidence="2" id="KW-1185">Reference proteome</keyword>
<sequence length="100" mass="10314">MNEITVTELSALPDAVIVDVREDDEYANAHIPGVTHIPLSDFVARVNDVPDASPVYVVCAAGGRSAQAVSYLAGRGIDAVNVAGGTIAWQQAGLPVQQGA</sequence>
<reference evidence="1 2" key="1">
    <citation type="submission" date="2019-03" db="EMBL/GenBank/DDBJ databases">
        <title>Genomics of glacier-inhabiting Cryobacterium strains.</title>
        <authorList>
            <person name="Liu Q."/>
            <person name="Xin Y.-H."/>
        </authorList>
    </citation>
    <scope>NUCLEOTIDE SEQUENCE [LARGE SCALE GENOMIC DNA]</scope>
    <source>
        <strain evidence="1 2">CGMCC 1.4292</strain>
    </source>
</reference>
<dbReference type="SMART" id="SM00450">
    <property type="entry name" value="RHOD"/>
    <property type="match status" value="1"/>
</dbReference>
<dbReference type="InterPro" id="IPR050229">
    <property type="entry name" value="GlpE_sulfurtransferase"/>
</dbReference>
<dbReference type="Pfam" id="PF00581">
    <property type="entry name" value="Rhodanese"/>
    <property type="match status" value="1"/>
</dbReference>
<dbReference type="Proteomes" id="UP000298218">
    <property type="component" value="Unassembled WGS sequence"/>
</dbReference>
<dbReference type="AlphaFoldDB" id="A0A4Y8KKM2"/>
<accession>A0A4Y8KKM2</accession>
<dbReference type="RefSeq" id="WP_134173302.1">
    <property type="nucleotide sequence ID" value="NZ_SODI01000001.1"/>
</dbReference>
<evidence type="ECO:0000313" key="1">
    <source>
        <dbReference type="EMBL" id="TFD76322.1"/>
    </source>
</evidence>
<dbReference type="PANTHER" id="PTHR43031">
    <property type="entry name" value="FAD-DEPENDENT OXIDOREDUCTASE"/>
    <property type="match status" value="1"/>
</dbReference>
<comment type="caution">
    <text evidence="1">The sequence shown here is derived from an EMBL/GenBank/DDBJ whole genome shotgun (WGS) entry which is preliminary data.</text>
</comment>
<dbReference type="OrthoDB" id="9800872at2"/>
<dbReference type="EMBL" id="SOHQ01000038">
    <property type="protein sequence ID" value="TFD76322.1"/>
    <property type="molecule type" value="Genomic_DNA"/>
</dbReference>
<name>A0A4Y8KKM2_9MICO</name>
<dbReference type="Gene3D" id="3.40.250.10">
    <property type="entry name" value="Rhodanese-like domain"/>
    <property type="match status" value="1"/>
</dbReference>
<proteinExistence type="predicted"/>
<organism evidence="1 2">
    <name type="scientific">Cryobacterium psychrophilum</name>
    <dbReference type="NCBI Taxonomy" id="41988"/>
    <lineage>
        <taxon>Bacteria</taxon>
        <taxon>Bacillati</taxon>
        <taxon>Actinomycetota</taxon>
        <taxon>Actinomycetes</taxon>
        <taxon>Micrococcales</taxon>
        <taxon>Microbacteriaceae</taxon>
        <taxon>Cryobacterium</taxon>
    </lineage>
</organism>
<protein>
    <submittedName>
        <fullName evidence="1">Rhodanese-like domain-containing protein</fullName>
    </submittedName>
</protein>
<dbReference type="PANTHER" id="PTHR43031:SF1">
    <property type="entry name" value="PYRIDINE NUCLEOTIDE-DISULPHIDE OXIDOREDUCTASE"/>
    <property type="match status" value="1"/>
</dbReference>
<dbReference type="PROSITE" id="PS50206">
    <property type="entry name" value="RHODANESE_3"/>
    <property type="match status" value="1"/>
</dbReference>
<dbReference type="InterPro" id="IPR001763">
    <property type="entry name" value="Rhodanese-like_dom"/>
</dbReference>
<gene>
    <name evidence="1" type="ORF">E3T53_14055</name>
</gene>
<evidence type="ECO:0000313" key="2">
    <source>
        <dbReference type="Proteomes" id="UP000298218"/>
    </source>
</evidence>
<dbReference type="CDD" id="cd00158">
    <property type="entry name" value="RHOD"/>
    <property type="match status" value="1"/>
</dbReference>
<dbReference type="SUPFAM" id="SSF52821">
    <property type="entry name" value="Rhodanese/Cell cycle control phosphatase"/>
    <property type="match status" value="1"/>
</dbReference>
<dbReference type="InterPro" id="IPR036873">
    <property type="entry name" value="Rhodanese-like_dom_sf"/>
</dbReference>